<dbReference type="Proteomes" id="UP001374803">
    <property type="component" value="Chromosome"/>
</dbReference>
<evidence type="ECO:0008006" key="3">
    <source>
        <dbReference type="Google" id="ProtNLM"/>
    </source>
</evidence>
<dbReference type="SUPFAM" id="SSF54001">
    <property type="entry name" value="Cysteine proteinases"/>
    <property type="match status" value="1"/>
</dbReference>
<name>A0ABZ2L7G2_9BACT</name>
<dbReference type="RefSeq" id="WP_394836518.1">
    <property type="nucleotide sequence ID" value="NZ_CP089929.1"/>
</dbReference>
<sequence length="377" mass="41591">MPQTPVERQAIGNCWLYAEAGWVESMHLAATGESFTASESYWTYWHWFDQITQDDATEIQTGGWERTAHRIISERGLVRQADFVPRDNGPEMSPQQKGALDAVNAELVSGRLSTASARADRKLVRRVLDKAWGLPTATRSWLDAAFGADASRTIDDGAGIEGTPILSPSAFQVRYTESTTSSRPGVFKDTNLSQAIRDWHSEQYPTGATGRRNFMIRVQRALHDRQPVVLSWAVDFNALEQGTSERRGAFNMTTLRAKGPGHQGGHMVVLEDYQAMTQNFGLLPAGTTLDPSQAADRAKLDAALLPSTSVQFLRVKNSWGAVRADRSSVPGFPGYHDLYMDYLNGPIAWCPNADDPSPATCRGRTVPLWTAMMPPGY</sequence>
<gene>
    <name evidence="1" type="ORF">LVJ94_06385</name>
</gene>
<organism evidence="1 2">
    <name type="scientific">Pendulispora rubella</name>
    <dbReference type="NCBI Taxonomy" id="2741070"/>
    <lineage>
        <taxon>Bacteria</taxon>
        <taxon>Pseudomonadati</taxon>
        <taxon>Myxococcota</taxon>
        <taxon>Myxococcia</taxon>
        <taxon>Myxococcales</taxon>
        <taxon>Sorangiineae</taxon>
        <taxon>Pendulisporaceae</taxon>
        <taxon>Pendulispora</taxon>
    </lineage>
</organism>
<proteinExistence type="predicted"/>
<dbReference type="EMBL" id="CP089983">
    <property type="protein sequence ID" value="WXB06861.1"/>
    <property type="molecule type" value="Genomic_DNA"/>
</dbReference>
<accession>A0ABZ2L7G2</accession>
<dbReference type="Gene3D" id="3.90.70.10">
    <property type="entry name" value="Cysteine proteinases"/>
    <property type="match status" value="1"/>
</dbReference>
<evidence type="ECO:0000313" key="1">
    <source>
        <dbReference type="EMBL" id="WXB06861.1"/>
    </source>
</evidence>
<reference evidence="1" key="1">
    <citation type="submission" date="2021-12" db="EMBL/GenBank/DDBJ databases">
        <title>Discovery of the Pendulisporaceae a myxobacterial family with distinct sporulation behavior and unique specialized metabolism.</title>
        <authorList>
            <person name="Garcia R."/>
            <person name="Popoff A."/>
            <person name="Bader C.D."/>
            <person name="Loehr J."/>
            <person name="Walesch S."/>
            <person name="Walt C."/>
            <person name="Boldt J."/>
            <person name="Bunk B."/>
            <person name="Haeckl F.J.F.P.J."/>
            <person name="Gunesch A.P."/>
            <person name="Birkelbach J."/>
            <person name="Nuebel U."/>
            <person name="Pietschmann T."/>
            <person name="Bach T."/>
            <person name="Mueller R."/>
        </authorList>
    </citation>
    <scope>NUCLEOTIDE SEQUENCE</scope>
    <source>
        <strain evidence="1">MSr11367</strain>
    </source>
</reference>
<evidence type="ECO:0000313" key="2">
    <source>
        <dbReference type="Proteomes" id="UP001374803"/>
    </source>
</evidence>
<protein>
    <recommendedName>
        <fullName evidence="3">Cysteine proteinase</fullName>
    </recommendedName>
</protein>
<keyword evidence="2" id="KW-1185">Reference proteome</keyword>
<dbReference type="InterPro" id="IPR038765">
    <property type="entry name" value="Papain-like_cys_pep_sf"/>
</dbReference>